<reference evidence="1 2" key="1">
    <citation type="submission" date="2022-04" db="EMBL/GenBank/DDBJ databases">
        <title>Positive selection, recombination, and allopatry shape intraspecific diversity of widespread and dominant cyanobacteria.</title>
        <authorList>
            <person name="Wei J."/>
            <person name="Shu W."/>
            <person name="Hu C."/>
        </authorList>
    </citation>
    <scope>NUCLEOTIDE SEQUENCE [LARGE SCALE GENOMIC DNA]</scope>
    <source>
        <strain evidence="1 2">AS-A4</strain>
    </source>
</reference>
<comment type="caution">
    <text evidence="1">The sequence shown here is derived from an EMBL/GenBank/DDBJ whole genome shotgun (WGS) entry which is preliminary data.</text>
</comment>
<name>A0ABV0KSX2_9CYAN</name>
<proteinExistence type="predicted"/>
<organism evidence="1 2">
    <name type="scientific">Stenomitos frigidus AS-A4</name>
    <dbReference type="NCBI Taxonomy" id="2933935"/>
    <lineage>
        <taxon>Bacteria</taxon>
        <taxon>Bacillati</taxon>
        <taxon>Cyanobacteriota</taxon>
        <taxon>Cyanophyceae</taxon>
        <taxon>Leptolyngbyales</taxon>
        <taxon>Leptolyngbyaceae</taxon>
        <taxon>Stenomitos</taxon>
    </lineage>
</organism>
<dbReference type="EMBL" id="JAMPLM010000034">
    <property type="protein sequence ID" value="MEP1061440.1"/>
    <property type="molecule type" value="Genomic_DNA"/>
</dbReference>
<dbReference type="Proteomes" id="UP001476950">
    <property type="component" value="Unassembled WGS sequence"/>
</dbReference>
<evidence type="ECO:0000313" key="1">
    <source>
        <dbReference type="EMBL" id="MEP1061440.1"/>
    </source>
</evidence>
<sequence>MNSRSPFLLPIYLQALQRHLNQATTFLPLLASKQISRQLAQLKLRWCGHEIR</sequence>
<evidence type="ECO:0000313" key="2">
    <source>
        <dbReference type="Proteomes" id="UP001476950"/>
    </source>
</evidence>
<accession>A0ABV0KSX2</accession>
<gene>
    <name evidence="1" type="ORF">NDI38_23710</name>
</gene>
<keyword evidence="2" id="KW-1185">Reference proteome</keyword>
<protein>
    <submittedName>
        <fullName evidence="1">Uncharacterized protein</fullName>
    </submittedName>
</protein>